<dbReference type="SUPFAM" id="SSF53720">
    <property type="entry name" value="ALDH-like"/>
    <property type="match status" value="1"/>
</dbReference>
<reference evidence="3" key="1">
    <citation type="submission" date="2013-08" db="EMBL/GenBank/DDBJ databases">
        <authorList>
            <person name="Mendez C."/>
            <person name="Richter M."/>
            <person name="Ferrer M."/>
            <person name="Sanchez J."/>
        </authorList>
    </citation>
    <scope>NUCLEOTIDE SEQUENCE</scope>
</reference>
<comment type="caution">
    <text evidence="3">The sequence shown here is derived from an EMBL/GenBank/DDBJ whole genome shotgun (WGS) entry which is preliminary data.</text>
</comment>
<evidence type="ECO:0000256" key="1">
    <source>
        <dbReference type="ARBA" id="ARBA00023002"/>
    </source>
</evidence>
<dbReference type="Gene3D" id="3.40.309.10">
    <property type="entry name" value="Aldehyde Dehydrogenase, Chain A, domain 2"/>
    <property type="match status" value="1"/>
</dbReference>
<feature type="domain" description="Aldehyde dehydrogenase" evidence="2">
    <location>
        <begin position="22"/>
        <end position="425"/>
    </location>
</feature>
<evidence type="ECO:0000259" key="2">
    <source>
        <dbReference type="Pfam" id="PF00171"/>
    </source>
</evidence>
<name>T1D3K6_9ZZZZ</name>
<organism evidence="3">
    <name type="scientific">mine drainage metagenome</name>
    <dbReference type="NCBI Taxonomy" id="410659"/>
    <lineage>
        <taxon>unclassified sequences</taxon>
        <taxon>metagenomes</taxon>
        <taxon>ecological metagenomes</taxon>
    </lineage>
</organism>
<dbReference type="AlphaFoldDB" id="T1D3K6"/>
<dbReference type="Pfam" id="PF00171">
    <property type="entry name" value="Aldedh"/>
    <property type="match status" value="1"/>
</dbReference>
<dbReference type="PANTHER" id="PTHR43353:SF3">
    <property type="entry name" value="ALDEHYDE DEHYDROGENASE-RELATED"/>
    <property type="match status" value="1"/>
</dbReference>
<gene>
    <name evidence="3" type="ORF">B1B_01929</name>
</gene>
<accession>T1D3K6</accession>
<dbReference type="InterPro" id="IPR016161">
    <property type="entry name" value="Ald_DH/histidinol_DH"/>
</dbReference>
<dbReference type="InterPro" id="IPR016163">
    <property type="entry name" value="Ald_DH_C"/>
</dbReference>
<dbReference type="EMBL" id="AUZY01001148">
    <property type="protein sequence ID" value="EQD76084.1"/>
    <property type="molecule type" value="Genomic_DNA"/>
</dbReference>
<evidence type="ECO:0000313" key="3">
    <source>
        <dbReference type="EMBL" id="EQD76084.1"/>
    </source>
</evidence>
<keyword evidence="1" id="KW-0560">Oxidoreductase</keyword>
<reference evidence="3" key="2">
    <citation type="journal article" date="2014" name="ISME J.">
        <title>Microbial stratification in low pH oxic and suboxic macroscopic growths along an acid mine drainage.</title>
        <authorList>
            <person name="Mendez-Garcia C."/>
            <person name="Mesa V."/>
            <person name="Sprenger R.R."/>
            <person name="Richter M."/>
            <person name="Diez M.S."/>
            <person name="Solano J."/>
            <person name="Bargiela R."/>
            <person name="Golyshina O.V."/>
            <person name="Manteca A."/>
            <person name="Ramos J.L."/>
            <person name="Gallego J.R."/>
            <person name="Llorente I."/>
            <person name="Martins Dos Santos V.A."/>
            <person name="Jensen O.N."/>
            <person name="Pelaez A.I."/>
            <person name="Sanchez J."/>
            <person name="Ferrer M."/>
        </authorList>
    </citation>
    <scope>NUCLEOTIDE SEQUENCE</scope>
</reference>
<dbReference type="InterPro" id="IPR015590">
    <property type="entry name" value="Aldehyde_DH_dom"/>
</dbReference>
<dbReference type="InterPro" id="IPR016162">
    <property type="entry name" value="Ald_DH_N"/>
</dbReference>
<sequence>MSLATLLVCGGFAASEDGLPGFSAVNPETGIPIPGLFPKSGPRDLEKLIAAGSRVAPALAEQDPEQIARFLEDYAHRIESREVSLAGLAHEETALPVTPRLTQVEIPRTVAQLREGARMARSRNWMEPVIDTTAGIRSCRGPLGRPVVIFGPNNFPFAFNALCGGDFVAALVAQNPVIAKAHPGHPHVSEVLAHFALEAIEETGLPRASIQLCYALPDELGASLVSDPRIGAVTFTGSRERGLSLKTHADRAGIPFYAEMSSINPVFILAGALRERGSRIAQEVLVSSLLGAGQFCTQPGLLVVPDSADGREWITQLARGFQNTPPLTLLGKQVLDGFHAALRTWEEAGAHPPTHGVPGSSSDGFQTQPALYRTDARTFLANRRALESEAFGPASLIVQAVDMADMLAIADHLAGQLTATIVSATDGSDDAQYEPLARRLRHRAGRLLNDKMPTGVVVSPAMNHGGPYPATNHPGQTAIGLPGAVRRLSALHCYDAVRAGRLPPELRDSNPNPALWRSVDGVWTLESIG</sequence>
<proteinExistence type="predicted"/>
<dbReference type="InterPro" id="IPR050740">
    <property type="entry name" value="Aldehyde_DH_Superfamily"/>
</dbReference>
<dbReference type="PANTHER" id="PTHR43353">
    <property type="entry name" value="SUCCINATE-SEMIALDEHYDE DEHYDROGENASE, MITOCHONDRIAL"/>
    <property type="match status" value="1"/>
</dbReference>
<dbReference type="Gene3D" id="3.40.605.10">
    <property type="entry name" value="Aldehyde Dehydrogenase, Chain A, domain 1"/>
    <property type="match status" value="1"/>
</dbReference>
<dbReference type="GO" id="GO:0016620">
    <property type="term" value="F:oxidoreductase activity, acting on the aldehyde or oxo group of donors, NAD or NADP as acceptor"/>
    <property type="evidence" value="ECO:0007669"/>
    <property type="project" value="InterPro"/>
</dbReference>
<protein>
    <submittedName>
        <fullName evidence="3">Ketoglutarate semialdehyde dehydrogenase</fullName>
    </submittedName>
</protein>